<dbReference type="EMBL" id="FMAF01000021">
    <property type="protein sequence ID" value="SCB45440.1"/>
    <property type="molecule type" value="Genomic_DNA"/>
</dbReference>
<accession>A0A1C3WZK9</accession>
<keyword evidence="1" id="KW-0732">Signal</keyword>
<dbReference type="Proteomes" id="UP000199205">
    <property type="component" value="Unassembled WGS sequence"/>
</dbReference>
<name>A0A1C3WZK9_9HYPH</name>
<evidence type="ECO:0000313" key="2">
    <source>
        <dbReference type="EMBL" id="SCB45440.1"/>
    </source>
</evidence>
<organism evidence="2 3">
    <name type="scientific">Rhizobium lusitanum</name>
    <dbReference type="NCBI Taxonomy" id="293958"/>
    <lineage>
        <taxon>Bacteria</taxon>
        <taxon>Pseudomonadati</taxon>
        <taxon>Pseudomonadota</taxon>
        <taxon>Alphaproteobacteria</taxon>
        <taxon>Hyphomicrobiales</taxon>
        <taxon>Rhizobiaceae</taxon>
        <taxon>Rhizobium/Agrobacterium group</taxon>
        <taxon>Rhizobium</taxon>
    </lineage>
</organism>
<feature type="signal peptide" evidence="1">
    <location>
        <begin position="1"/>
        <end position="22"/>
    </location>
</feature>
<dbReference type="AlphaFoldDB" id="A0A1C3WZK9"/>
<gene>
    <name evidence="2" type="ORF">GA0061101_12133</name>
</gene>
<proteinExistence type="predicted"/>
<feature type="chain" id="PRO_5008686041" evidence="1">
    <location>
        <begin position="23"/>
        <end position="89"/>
    </location>
</feature>
<protein>
    <submittedName>
        <fullName evidence="2">Uncharacterized protein</fullName>
    </submittedName>
</protein>
<evidence type="ECO:0000313" key="3">
    <source>
        <dbReference type="Proteomes" id="UP000199205"/>
    </source>
</evidence>
<sequence>MKRIVIAALVLATTLAASPAFSQVYFEYGVGSRYDYDAPPPRYYSDPPTYADDGYYDAPRYRYHRRCWTERRYGYRHHHRVVVRETVCE</sequence>
<dbReference type="RefSeq" id="WP_092576071.1">
    <property type="nucleotide sequence ID" value="NZ_FMAF01000021.1"/>
</dbReference>
<reference evidence="2 3" key="1">
    <citation type="submission" date="2016-08" db="EMBL/GenBank/DDBJ databases">
        <authorList>
            <person name="Seilhamer J.J."/>
        </authorList>
    </citation>
    <scope>NUCLEOTIDE SEQUENCE [LARGE SCALE GENOMIC DNA]</scope>
    <source>
        <strain evidence="2 3">P1-7</strain>
    </source>
</reference>
<evidence type="ECO:0000256" key="1">
    <source>
        <dbReference type="SAM" id="SignalP"/>
    </source>
</evidence>